<proteinExistence type="inferred from homology"/>
<evidence type="ECO:0000256" key="1">
    <source>
        <dbReference type="ARBA" id="ARBA00007140"/>
    </source>
</evidence>
<dbReference type="InterPro" id="IPR025239">
    <property type="entry name" value="DUF4187"/>
</dbReference>
<dbReference type="AlphaFoldDB" id="A0A8S1CBF1"/>
<dbReference type="InterPro" id="IPR035985">
    <property type="entry name" value="Ubiquitin-activating_enz"/>
</dbReference>
<dbReference type="InterPro" id="IPR006285">
    <property type="entry name" value="Atg7"/>
</dbReference>
<evidence type="ECO:0000256" key="8">
    <source>
        <dbReference type="ARBA" id="ARBA00023006"/>
    </source>
</evidence>
<dbReference type="Gene3D" id="3.40.140.100">
    <property type="entry name" value="Ubiquitin-like modifier-activating enzyme ATG7 C-terminal domain"/>
    <property type="match status" value="1"/>
</dbReference>
<feature type="active site" description="Glycyl thioester intermediate" evidence="13">
    <location>
        <position position="835"/>
    </location>
</feature>
<feature type="region of interest" description="Disordered" evidence="15">
    <location>
        <begin position="72"/>
        <end position="111"/>
    </location>
</feature>
<dbReference type="Pfam" id="PF13821">
    <property type="entry name" value="DUF4187"/>
    <property type="match status" value="1"/>
</dbReference>
<dbReference type="Pfam" id="PF00899">
    <property type="entry name" value="ThiF"/>
    <property type="match status" value="1"/>
</dbReference>
<keyword evidence="7" id="KW-0653">Protein transport</keyword>
<dbReference type="OrthoDB" id="338614at2759"/>
<dbReference type="SMART" id="SM01173">
    <property type="entry name" value="DUF4187"/>
    <property type="match status" value="1"/>
</dbReference>
<keyword evidence="14" id="KW-0175">Coiled coil</keyword>
<evidence type="ECO:0000256" key="15">
    <source>
        <dbReference type="SAM" id="MobiDB-lite"/>
    </source>
</evidence>
<gene>
    <name evidence="17" type="ORF">CLODIP_2_CD02083</name>
</gene>
<dbReference type="PANTHER" id="PTHR21032">
    <property type="entry name" value="G PATCH DOMAIN-CONTAINING PROTEIN 11"/>
    <property type="match status" value="1"/>
</dbReference>
<dbReference type="NCBIfam" id="TIGR01381">
    <property type="entry name" value="E1_like_apg7"/>
    <property type="match status" value="1"/>
</dbReference>
<dbReference type="GO" id="GO:0015031">
    <property type="term" value="P:protein transport"/>
    <property type="evidence" value="ECO:0007669"/>
    <property type="project" value="UniProtKB-KW"/>
</dbReference>
<evidence type="ECO:0000256" key="7">
    <source>
        <dbReference type="ARBA" id="ARBA00022927"/>
    </source>
</evidence>
<feature type="domain" description="G-patch" evidence="16">
    <location>
        <begin position="119"/>
        <end position="166"/>
    </location>
</feature>
<name>A0A8S1CBF1_9INSE</name>
<organism evidence="17 18">
    <name type="scientific">Cloeon dipterum</name>
    <dbReference type="NCBI Taxonomy" id="197152"/>
    <lineage>
        <taxon>Eukaryota</taxon>
        <taxon>Metazoa</taxon>
        <taxon>Ecdysozoa</taxon>
        <taxon>Arthropoda</taxon>
        <taxon>Hexapoda</taxon>
        <taxon>Insecta</taxon>
        <taxon>Pterygota</taxon>
        <taxon>Palaeoptera</taxon>
        <taxon>Ephemeroptera</taxon>
        <taxon>Pisciforma</taxon>
        <taxon>Baetidae</taxon>
        <taxon>Cloeon</taxon>
    </lineage>
</organism>
<dbReference type="GO" id="GO:0003676">
    <property type="term" value="F:nucleic acid binding"/>
    <property type="evidence" value="ECO:0007669"/>
    <property type="project" value="InterPro"/>
</dbReference>
<dbReference type="InterPro" id="IPR042523">
    <property type="entry name" value="Atg7_N_2"/>
</dbReference>
<evidence type="ECO:0000256" key="14">
    <source>
        <dbReference type="SAM" id="Coils"/>
    </source>
</evidence>
<evidence type="ECO:0000313" key="17">
    <source>
        <dbReference type="EMBL" id="CAB3367693.1"/>
    </source>
</evidence>
<dbReference type="GO" id="GO:0000776">
    <property type="term" value="C:kinetochore"/>
    <property type="evidence" value="ECO:0007669"/>
    <property type="project" value="TreeGrafter"/>
</dbReference>
<dbReference type="SMART" id="SM00443">
    <property type="entry name" value="G_patch"/>
    <property type="match status" value="1"/>
</dbReference>
<dbReference type="InterPro" id="IPR000594">
    <property type="entry name" value="ThiF_NAD_FAD-bd"/>
</dbReference>
<evidence type="ECO:0000256" key="4">
    <source>
        <dbReference type="ARBA" id="ARBA00018730"/>
    </source>
</evidence>
<dbReference type="InterPro" id="IPR039249">
    <property type="entry name" value="GPATCH11"/>
</dbReference>
<evidence type="ECO:0000256" key="2">
    <source>
        <dbReference type="ARBA" id="ARBA00010931"/>
    </source>
</evidence>
<evidence type="ECO:0000256" key="12">
    <source>
        <dbReference type="ARBA" id="ARBA00032823"/>
    </source>
</evidence>
<reference evidence="17 18" key="1">
    <citation type="submission" date="2020-04" db="EMBL/GenBank/DDBJ databases">
        <authorList>
            <person name="Alioto T."/>
            <person name="Alioto T."/>
            <person name="Gomez Garrido J."/>
        </authorList>
    </citation>
    <scope>NUCLEOTIDE SEQUENCE [LARGE SCALE GENOMIC DNA]</scope>
</reference>
<dbReference type="FunFam" id="3.40.50.720:FF:000243">
    <property type="entry name" value="Ubiquitin-like modifier-activating enzyme ATG7"/>
    <property type="match status" value="1"/>
</dbReference>
<dbReference type="GO" id="GO:0005737">
    <property type="term" value="C:cytoplasm"/>
    <property type="evidence" value="ECO:0007669"/>
    <property type="project" value="InterPro"/>
</dbReference>
<evidence type="ECO:0000256" key="10">
    <source>
        <dbReference type="ARBA" id="ARBA00030242"/>
    </source>
</evidence>
<evidence type="ECO:0000256" key="11">
    <source>
        <dbReference type="ARBA" id="ARBA00030688"/>
    </source>
</evidence>
<evidence type="ECO:0000313" key="18">
    <source>
        <dbReference type="Proteomes" id="UP000494165"/>
    </source>
</evidence>
<dbReference type="InterPro" id="IPR032197">
    <property type="entry name" value="Atg7_N"/>
</dbReference>
<dbReference type="GO" id="GO:0006914">
    <property type="term" value="P:autophagy"/>
    <property type="evidence" value="ECO:0007669"/>
    <property type="project" value="UniProtKB-KW"/>
</dbReference>
<feature type="region of interest" description="Disordered" evidence="15">
    <location>
        <begin position="242"/>
        <end position="264"/>
    </location>
</feature>
<evidence type="ECO:0000256" key="9">
    <source>
        <dbReference type="ARBA" id="ARBA00029897"/>
    </source>
</evidence>
<keyword evidence="8" id="KW-0072">Autophagy</keyword>
<feature type="compositionally biased region" description="Basic and acidic residues" evidence="15">
    <location>
        <begin position="81"/>
        <end position="111"/>
    </location>
</feature>
<dbReference type="GO" id="GO:0008641">
    <property type="term" value="F:ubiquitin-like modifier activating enzyme activity"/>
    <property type="evidence" value="ECO:0007669"/>
    <property type="project" value="InterPro"/>
</dbReference>
<dbReference type="Gene3D" id="3.40.50.720">
    <property type="entry name" value="NAD(P)-binding Rossmann-like Domain"/>
    <property type="match status" value="1"/>
</dbReference>
<evidence type="ECO:0000256" key="6">
    <source>
        <dbReference type="ARBA" id="ARBA00022448"/>
    </source>
</evidence>
<comment type="caution">
    <text evidence="17">The sequence shown here is derived from an EMBL/GenBank/DDBJ whole genome shotgun (WGS) entry which is preliminary data.</text>
</comment>
<dbReference type="EMBL" id="CADEPI010000032">
    <property type="protein sequence ID" value="CAB3367693.1"/>
    <property type="molecule type" value="Genomic_DNA"/>
</dbReference>
<keyword evidence="18" id="KW-1185">Reference proteome</keyword>
<evidence type="ECO:0000256" key="5">
    <source>
        <dbReference type="ARBA" id="ARBA00021978"/>
    </source>
</evidence>
<sequence>MQRALQKCGASCLYIDRLFSTLNTHDGKFEGRNPPRDGQNQNNLKRLEQNDDYMSEAILNACAKNDVRPGLTFKHSAQRNQELEKRKSEKDFENRLRNPKRGRLEAERREEGLEKPIGEENKGFTLLQKMGYKPGTSIGKSSSSGRTEPVPVVLKTDRQGLGREAALREVEKRKIKIKANRLDKLSDYRSQLSSKFSSKAALKDLRLSQITCENLDLKNSIESPPYPWFWREKIKENAEDIETEEKDLEEEEKEEEEEEQLEPEEQLEMLTLYLRRTYFYCIWRVNHKSIRAMTESKMLQFSPFESSVDCTFWHKLNQIKLDEDMLEEKERTIWGTFAHNESSSRFSIDYSAFNEIPQFSQNKQPMRGVLVNFNTIESFKDCDKMEIIKKHGKDLETSWNEEIDPNIALGKFILICFADLKKYHFYYWLAFIAPKGPPALITKDPVPISNILSGEQIALLHYLTQKSGQHFTVKLNDDDSLEILPFDMYGQLCSTGSRVFLGFLDPGYLPDTPGWPLRTLLKVASFRWPELLEKANKIGVICLRLSSSDQEKIAARNSVYLEVQLSKEAEIETQWVGWERNERSKFGPRVANLSKTMDPGRLAECAVDLNLKLMKWRLLPQIDLEVIKNCSCLLLGAGTLGCAVARVLMGWGVRKISFVDCGNVSYSNPVRQSLFLHKHCLGAGALKAKAAAESLLEIFPGVDAQGIQLDIPMPGHSITESQHEEVKKTVQRLEELISSHEAIFLLTDSRESRWLPTMLGKNHNKLVINAALGFDSFLVMRHGVLQASADPPKDSSPSTPSKQKTIDGHNLGCYFCNDVVAPRNSMLQRSLDQQCTVVRPGVSQIAAALAAELLVSVLQHPLRGDAPASFDQEQSAADSGSPLGLLPHSVRGYLAQFQIILPATRSFPQCAACSSLILNEYKDKGFDFLLQVFNSPGFLEDLTGLSELQKNSEEAEIWALTDSEGEME</sequence>
<protein>
    <recommendedName>
        <fullName evidence="5">G patch domain-containing protein 11</fullName>
    </recommendedName>
    <alternativeName>
        <fullName evidence="9 12">ATG12-activating enzyme E1 ATG7</fullName>
    </alternativeName>
    <alternativeName>
        <fullName evidence="10">Autophagy-related protein 7</fullName>
    </alternativeName>
    <alternativeName>
        <fullName evidence="11">Coiled-coil domain-containing protein 75</fullName>
    </alternativeName>
    <alternativeName>
        <fullName evidence="3 4">Ubiquitin-like modifier-activating enzyme ATG7</fullName>
    </alternativeName>
</protein>
<dbReference type="PROSITE" id="PS50174">
    <property type="entry name" value="G_PATCH"/>
    <property type="match status" value="1"/>
</dbReference>
<dbReference type="Gene3D" id="3.40.140.70">
    <property type="entry name" value="Ubiquitin-like modifier-activating enzyme ATG7 N-terminal domain"/>
    <property type="match status" value="1"/>
</dbReference>
<feature type="coiled-coil region" evidence="14">
    <location>
        <begin position="716"/>
        <end position="743"/>
    </location>
</feature>
<dbReference type="Pfam" id="PF01585">
    <property type="entry name" value="G-patch"/>
    <property type="match status" value="1"/>
</dbReference>
<evidence type="ECO:0000256" key="3">
    <source>
        <dbReference type="ARBA" id="ARBA00017647"/>
    </source>
</evidence>
<comment type="similarity">
    <text evidence="2">Belongs to the ATG7 family.</text>
</comment>
<dbReference type="PANTHER" id="PTHR21032:SF0">
    <property type="entry name" value="G PATCH DOMAIN-CONTAINING PROTEIN 11"/>
    <property type="match status" value="1"/>
</dbReference>
<dbReference type="SUPFAM" id="SSF69572">
    <property type="entry name" value="Activating enzymes of the ubiquitin-like proteins"/>
    <property type="match status" value="1"/>
</dbReference>
<evidence type="ECO:0000259" key="16">
    <source>
        <dbReference type="PROSITE" id="PS50174"/>
    </source>
</evidence>
<accession>A0A8S1CBF1</accession>
<dbReference type="InterPro" id="IPR042522">
    <property type="entry name" value="Atg7_N_1"/>
</dbReference>
<dbReference type="Proteomes" id="UP000494165">
    <property type="component" value="Unassembled WGS sequence"/>
</dbReference>
<evidence type="ECO:0000256" key="13">
    <source>
        <dbReference type="PIRSR" id="PIRSR606285-1"/>
    </source>
</evidence>
<dbReference type="InterPro" id="IPR000467">
    <property type="entry name" value="G_patch_dom"/>
</dbReference>
<dbReference type="Pfam" id="PF16420">
    <property type="entry name" value="ATG7_N"/>
    <property type="match status" value="1"/>
</dbReference>
<comment type="similarity">
    <text evidence="1">Belongs to the GPATCH11 family.</text>
</comment>
<keyword evidence="6" id="KW-0813">Transport</keyword>